<dbReference type="PANTHER" id="PTHR11707:SF28">
    <property type="entry name" value="60 KDA LYSOPHOSPHOLIPASE"/>
    <property type="match status" value="1"/>
</dbReference>
<keyword evidence="5 14" id="KW-0378">Hydrolase</keyword>
<sequence>MKTKMKISFLVLAFGVSCSCSAFALPNITVLATGGTIAGSGESPVKASYTPGTIKIDQLVSLVPQIKQIANVKGEQVVTVRSQDMATTVWLKLAQKINAQCSGTDGFVITHGTDTIEETAYFLNLTVKCEKPVVLVGAMRPVTVTPTPHDAVFRQVGAMRPVTVLSSDAPANLYDAIVTAASPDSAGRGVMLVMNGKVLDARDVTKLNTENLGAFQSINYGALGSVSDSKVTYTRTPVQKHTKQTPFDVSKLTQLPEVGIVYNYANASDIPAKAFIDNGYQGIVSAGVGNGNISHALLNTLSDAAQKGLVVVRSSRVSSGPTTRNGEIDDDKHGFIASGTLSPYKSRVLLMLALTQTKDPKKIQQYFTQY</sequence>
<dbReference type="AlphaFoldDB" id="A0AA95GDB4"/>
<feature type="signal peptide" evidence="11">
    <location>
        <begin position="1"/>
        <end position="24"/>
    </location>
</feature>
<dbReference type="PROSITE" id="PS51732">
    <property type="entry name" value="ASN_GLN_ASE_3"/>
    <property type="match status" value="1"/>
</dbReference>
<evidence type="ECO:0000256" key="5">
    <source>
        <dbReference type="ARBA" id="ARBA00022801"/>
    </source>
</evidence>
<feature type="domain" description="L-asparaginase N-terminal" evidence="12">
    <location>
        <begin position="156"/>
        <end position="238"/>
    </location>
</feature>
<dbReference type="InterPro" id="IPR037152">
    <property type="entry name" value="L-asparaginase_N_sf"/>
</dbReference>
<keyword evidence="4 11" id="KW-0732">Signal</keyword>
<organism evidence="14 15">
    <name type="scientific">Arsenophonus nasoniae</name>
    <name type="common">son-killer infecting Nasonia vitripennis</name>
    <dbReference type="NCBI Taxonomy" id="638"/>
    <lineage>
        <taxon>Bacteria</taxon>
        <taxon>Pseudomonadati</taxon>
        <taxon>Pseudomonadota</taxon>
        <taxon>Gammaproteobacteria</taxon>
        <taxon>Enterobacterales</taxon>
        <taxon>Morganellaceae</taxon>
        <taxon>Arsenophonus</taxon>
    </lineage>
</organism>
<feature type="active site" evidence="9">
    <location>
        <position position="36"/>
    </location>
</feature>
<evidence type="ECO:0000256" key="6">
    <source>
        <dbReference type="ARBA" id="ARBA00049366"/>
    </source>
</evidence>
<reference evidence="14" key="1">
    <citation type="submission" date="2023-04" db="EMBL/GenBank/DDBJ databases">
        <title>Genome dynamics across the evolutionary transition to endosymbiosis.</title>
        <authorList>
            <person name="Siozios S."/>
            <person name="Nadal-Jimenez P."/>
            <person name="Azagi T."/>
            <person name="Sprong H."/>
            <person name="Frost C.L."/>
            <person name="Parratt S.R."/>
            <person name="Taylor G."/>
            <person name="Brettell L."/>
            <person name="Lew K.C."/>
            <person name="Croft L."/>
            <person name="King K.C."/>
            <person name="Brockhurst M.A."/>
            <person name="Hypsa V."/>
            <person name="Novakova E."/>
            <person name="Darby A.C."/>
            <person name="Hurst G.D.D."/>
        </authorList>
    </citation>
    <scope>NUCLEOTIDE SEQUENCE</scope>
    <source>
        <strain evidence="14">AIh</strain>
    </source>
</reference>
<comment type="subcellular location">
    <subcellularLocation>
        <location evidence="1">Cell envelope</location>
    </subcellularLocation>
</comment>
<evidence type="ECO:0000256" key="10">
    <source>
        <dbReference type="PROSITE-ProRule" id="PRU10100"/>
    </source>
</evidence>
<evidence type="ECO:0000259" key="12">
    <source>
        <dbReference type="Pfam" id="PF00710"/>
    </source>
</evidence>
<dbReference type="PROSITE" id="PS00917">
    <property type="entry name" value="ASN_GLN_ASE_2"/>
    <property type="match status" value="1"/>
</dbReference>
<dbReference type="CDD" id="cd08964">
    <property type="entry name" value="L-asparaginase_II"/>
    <property type="match status" value="1"/>
</dbReference>
<dbReference type="InterPro" id="IPR027474">
    <property type="entry name" value="L-asparaginase_N"/>
</dbReference>
<dbReference type="PRINTS" id="PR00139">
    <property type="entry name" value="ASNGLNASE"/>
</dbReference>
<dbReference type="InterPro" id="IPR036152">
    <property type="entry name" value="Asp/glu_Ase-like_sf"/>
</dbReference>
<dbReference type="InterPro" id="IPR004550">
    <property type="entry name" value="AsnASE_II"/>
</dbReference>
<dbReference type="PROSITE" id="PS51257">
    <property type="entry name" value="PROKAR_LIPOPROTEIN"/>
    <property type="match status" value="1"/>
</dbReference>
<dbReference type="Pfam" id="PF00710">
    <property type="entry name" value="Asparaginase"/>
    <property type="match status" value="2"/>
</dbReference>
<feature type="active site" evidence="10">
    <location>
        <position position="113"/>
    </location>
</feature>
<gene>
    <name evidence="14" type="ORF">QE207_14090</name>
</gene>
<dbReference type="InterPro" id="IPR027475">
    <property type="entry name" value="Asparaginase/glutaminase_AS2"/>
</dbReference>
<comment type="catalytic activity">
    <reaction evidence="6">
        <text>L-asparagine + H2O = L-aspartate + NH4(+)</text>
        <dbReference type="Rhea" id="RHEA:21016"/>
        <dbReference type="ChEBI" id="CHEBI:15377"/>
        <dbReference type="ChEBI" id="CHEBI:28938"/>
        <dbReference type="ChEBI" id="CHEBI:29991"/>
        <dbReference type="ChEBI" id="CHEBI:58048"/>
        <dbReference type="EC" id="3.5.1.1"/>
    </reaction>
</comment>
<evidence type="ECO:0000256" key="8">
    <source>
        <dbReference type="PIRSR" id="PIRSR001220-2"/>
    </source>
</evidence>
<dbReference type="GO" id="GO:0006528">
    <property type="term" value="P:asparagine metabolic process"/>
    <property type="evidence" value="ECO:0007669"/>
    <property type="project" value="InterPro"/>
</dbReference>
<evidence type="ECO:0000256" key="9">
    <source>
        <dbReference type="PROSITE-ProRule" id="PRU10099"/>
    </source>
</evidence>
<comment type="similarity">
    <text evidence="2">Belongs to the asparaginase 1 family.</text>
</comment>
<dbReference type="GO" id="GO:0004067">
    <property type="term" value="F:asparaginase activity"/>
    <property type="evidence" value="ECO:0007669"/>
    <property type="project" value="UniProtKB-UniRule"/>
</dbReference>
<evidence type="ECO:0000256" key="3">
    <source>
        <dbReference type="ARBA" id="ARBA00012920"/>
    </source>
</evidence>
<feature type="domain" description="Asparaginase/glutaminase C-terminal" evidence="13">
    <location>
        <begin position="258"/>
        <end position="367"/>
    </location>
</feature>
<accession>A0AA95GDB4</accession>
<dbReference type="SUPFAM" id="SSF53774">
    <property type="entry name" value="Glutaminase/Asparaginase"/>
    <property type="match status" value="2"/>
</dbReference>
<evidence type="ECO:0000256" key="7">
    <source>
        <dbReference type="PIRSR" id="PIRSR001220-1"/>
    </source>
</evidence>
<evidence type="ECO:0000256" key="2">
    <source>
        <dbReference type="ARBA" id="ARBA00010518"/>
    </source>
</evidence>
<evidence type="ECO:0000256" key="4">
    <source>
        <dbReference type="ARBA" id="ARBA00022729"/>
    </source>
</evidence>
<evidence type="ECO:0000259" key="13">
    <source>
        <dbReference type="Pfam" id="PF17763"/>
    </source>
</evidence>
<feature type="domain" description="L-asparaginase N-terminal" evidence="12">
    <location>
        <begin position="27"/>
        <end position="143"/>
    </location>
</feature>
<dbReference type="PIRSF" id="PIRSF500176">
    <property type="entry name" value="L_ASNase"/>
    <property type="match status" value="1"/>
</dbReference>
<dbReference type="InterPro" id="IPR020827">
    <property type="entry name" value="Asparaginase/glutaminase_AS1"/>
</dbReference>
<protein>
    <recommendedName>
        <fullName evidence="3">asparaginase</fullName>
        <ecNumber evidence="3">3.5.1.1</ecNumber>
    </recommendedName>
</protein>
<dbReference type="GO" id="GO:0030313">
    <property type="term" value="C:cell envelope"/>
    <property type="evidence" value="ECO:0007669"/>
    <property type="project" value="UniProtKB-SubCell"/>
</dbReference>
<feature type="binding site" evidence="8">
    <location>
        <position position="82"/>
    </location>
    <ligand>
        <name>substrate</name>
    </ligand>
</feature>
<dbReference type="Proteomes" id="UP001177597">
    <property type="component" value="Chromosome"/>
</dbReference>
<dbReference type="PANTHER" id="PTHR11707">
    <property type="entry name" value="L-ASPARAGINASE"/>
    <property type="match status" value="1"/>
</dbReference>
<evidence type="ECO:0000256" key="1">
    <source>
        <dbReference type="ARBA" id="ARBA00004196"/>
    </source>
</evidence>
<dbReference type="InterPro" id="IPR040919">
    <property type="entry name" value="Asparaginase_C"/>
</dbReference>
<evidence type="ECO:0000313" key="15">
    <source>
        <dbReference type="Proteomes" id="UP001177597"/>
    </source>
</evidence>
<dbReference type="Gene3D" id="3.40.50.40">
    <property type="match status" value="1"/>
</dbReference>
<dbReference type="InterPro" id="IPR027473">
    <property type="entry name" value="L-asparaginase_C"/>
</dbReference>
<evidence type="ECO:0000256" key="11">
    <source>
        <dbReference type="SAM" id="SignalP"/>
    </source>
</evidence>
<dbReference type="PIRSF" id="PIRSF001220">
    <property type="entry name" value="L-ASNase_gatD"/>
    <property type="match status" value="1"/>
</dbReference>
<dbReference type="RefSeq" id="WP_280628972.1">
    <property type="nucleotide sequence ID" value="NZ_CP123498.1"/>
</dbReference>
<dbReference type="EC" id="3.5.1.1" evidence="3"/>
<proteinExistence type="inferred from homology"/>
<dbReference type="Pfam" id="PF17763">
    <property type="entry name" value="Asparaginase_C"/>
    <property type="match status" value="1"/>
</dbReference>
<feature type="chain" id="PRO_5041740892" description="asparaginase" evidence="11">
    <location>
        <begin position="25"/>
        <end position="370"/>
    </location>
</feature>
<dbReference type="FunFam" id="3.40.50.40:FF:000002">
    <property type="entry name" value="L-asparaginase 2"/>
    <property type="match status" value="1"/>
</dbReference>
<dbReference type="Gene3D" id="3.40.50.1170">
    <property type="entry name" value="L-asparaginase, N-terminal domain"/>
    <property type="match status" value="2"/>
</dbReference>
<dbReference type="PROSITE" id="PS00144">
    <property type="entry name" value="ASN_GLN_ASE_1"/>
    <property type="match status" value="1"/>
</dbReference>
<dbReference type="SMART" id="SM00870">
    <property type="entry name" value="Asparaginase"/>
    <property type="match status" value="1"/>
</dbReference>
<evidence type="ECO:0000313" key="14">
    <source>
        <dbReference type="EMBL" id="WGL94809.1"/>
    </source>
</evidence>
<dbReference type="InterPro" id="IPR006034">
    <property type="entry name" value="Asparaginase/glutaminase-like"/>
</dbReference>
<dbReference type="EMBL" id="CP123498">
    <property type="protein sequence ID" value="WGL94809.1"/>
    <property type="molecule type" value="Genomic_DNA"/>
</dbReference>
<feature type="binding site" evidence="8">
    <location>
        <begin position="113"/>
        <end position="114"/>
    </location>
    <ligand>
        <name>substrate</name>
    </ligand>
</feature>
<name>A0AA95GDB4_9GAMM</name>
<feature type="active site" description="O-isoaspartyl threonine intermediate" evidence="7">
    <location>
        <position position="36"/>
    </location>
</feature>